<dbReference type="AlphaFoldDB" id="A0A3P1VD54"/>
<comment type="caution">
    <text evidence="1">The sequence shown here is derived from an EMBL/GenBank/DDBJ whole genome shotgun (WGS) entry which is preliminary data.</text>
</comment>
<reference evidence="1 2" key="1">
    <citation type="submission" date="2018-11" db="EMBL/GenBank/DDBJ databases">
        <title>Genomes From Bacteria Associated with the Canine Oral Cavity: a Test Case for Automated Genome-Based Taxonomic Assignment.</title>
        <authorList>
            <person name="Coil D.A."/>
            <person name="Jospin G."/>
            <person name="Darling A.E."/>
            <person name="Wallis C."/>
            <person name="Davis I.J."/>
            <person name="Harris S."/>
            <person name="Eisen J.A."/>
            <person name="Holcombe L.J."/>
            <person name="O'Flynn C."/>
        </authorList>
    </citation>
    <scope>NUCLEOTIDE SEQUENCE [LARGE SCALE GENOMIC DNA]</scope>
    <source>
        <strain evidence="1 2">OH4621_COT-116</strain>
    </source>
</reference>
<dbReference type="STRING" id="1123309.GCA_000377005_00718"/>
<gene>
    <name evidence="1" type="ORF">EII38_05225</name>
</gene>
<accession>A0A3P1VD54</accession>
<sequence>MGKRGDSVRKIIAGKLEDCSTEDVFCFALTCEVCGRVWKSSLKRFTKAGESPTAEGRRIIYQKVYQREQERAKIQAIQEAMNRFSLCPICERLSCDHCFLVCDDVDMCCQCAEKLQAVGSAVRKKMDLESG</sequence>
<protein>
    <submittedName>
        <fullName evidence="1">Uncharacterized protein</fullName>
    </submittedName>
</protein>
<proteinExistence type="predicted"/>
<dbReference type="EMBL" id="RQZA01000003">
    <property type="protein sequence ID" value="RRD31617.1"/>
    <property type="molecule type" value="Genomic_DNA"/>
</dbReference>
<evidence type="ECO:0000313" key="1">
    <source>
        <dbReference type="EMBL" id="RRD31617.1"/>
    </source>
</evidence>
<keyword evidence="2" id="KW-1185">Reference proteome</keyword>
<organism evidence="1 2">
    <name type="scientific">Streptococcus minor</name>
    <dbReference type="NCBI Taxonomy" id="229549"/>
    <lineage>
        <taxon>Bacteria</taxon>
        <taxon>Bacillati</taxon>
        <taxon>Bacillota</taxon>
        <taxon>Bacilli</taxon>
        <taxon>Lactobacillales</taxon>
        <taxon>Streptococcaceae</taxon>
        <taxon>Streptococcus</taxon>
    </lineage>
</organism>
<name>A0A3P1VD54_9STRE</name>
<dbReference type="Proteomes" id="UP000281771">
    <property type="component" value="Unassembled WGS sequence"/>
</dbReference>
<evidence type="ECO:0000313" key="2">
    <source>
        <dbReference type="Proteomes" id="UP000281771"/>
    </source>
</evidence>